<comment type="caution">
    <text evidence="2">The sequence shown here is derived from an EMBL/GenBank/DDBJ whole genome shotgun (WGS) entry which is preliminary data.</text>
</comment>
<evidence type="ECO:0000313" key="2">
    <source>
        <dbReference type="EMBL" id="RQH42999.1"/>
    </source>
</evidence>
<protein>
    <submittedName>
        <fullName evidence="2">Uncharacterized protein</fullName>
    </submittedName>
</protein>
<dbReference type="OrthoDB" id="467224at2"/>
<name>A0A3N6P4E9_9CYAN</name>
<dbReference type="RefSeq" id="WP_124145660.1">
    <property type="nucleotide sequence ID" value="NZ_CAWOKI010000107.1"/>
</dbReference>
<dbReference type="Proteomes" id="UP000269154">
    <property type="component" value="Unassembled WGS sequence"/>
</dbReference>
<sequence>MSQDITPWLNEIKALQEKIVKLQTELNVAQDSASKWRQLYNTEAQQRRTETQLAQETIQTLKAQAQKLQGFPSVEESIDESATTIEQQIENLQTLAEFKAKIIEVVQERERAFAQVQKLTEALEQEKVNHTNTRTSLTNALADAVDILAKAKASKQQKSEITPDIQPKTEANIQAQNQIQLKESLSPNAAQLPPNERPLPRLPSSKD</sequence>
<feature type="compositionally biased region" description="Polar residues" evidence="1">
    <location>
        <begin position="169"/>
        <end position="189"/>
    </location>
</feature>
<reference evidence="2 3" key="1">
    <citation type="journal article" date="2018" name="ACS Chem. Biol.">
        <title>Ketoreductase domain dysfunction expands chemodiversity: malyngamide biosynthesis in the cyanobacterium Okeania hirsuta.</title>
        <authorList>
            <person name="Moss N.A."/>
            <person name="Leao T."/>
            <person name="Rankin M."/>
            <person name="McCullough T.M."/>
            <person name="Qu P."/>
            <person name="Korobeynikov A."/>
            <person name="Smith J.L."/>
            <person name="Gerwick L."/>
            <person name="Gerwick W.H."/>
        </authorList>
    </citation>
    <scope>NUCLEOTIDE SEQUENCE [LARGE SCALE GENOMIC DNA]</scope>
    <source>
        <strain evidence="2 3">PAB10Feb10-1</strain>
    </source>
</reference>
<organism evidence="2 3">
    <name type="scientific">Okeania hirsuta</name>
    <dbReference type="NCBI Taxonomy" id="1458930"/>
    <lineage>
        <taxon>Bacteria</taxon>
        <taxon>Bacillati</taxon>
        <taxon>Cyanobacteriota</taxon>
        <taxon>Cyanophyceae</taxon>
        <taxon>Oscillatoriophycideae</taxon>
        <taxon>Oscillatoriales</taxon>
        <taxon>Microcoleaceae</taxon>
        <taxon>Okeania</taxon>
    </lineage>
</organism>
<feature type="region of interest" description="Disordered" evidence="1">
    <location>
        <begin position="152"/>
        <end position="207"/>
    </location>
</feature>
<dbReference type="AlphaFoldDB" id="A0A3N6P4E9"/>
<evidence type="ECO:0000256" key="1">
    <source>
        <dbReference type="SAM" id="MobiDB-lite"/>
    </source>
</evidence>
<keyword evidence="3" id="KW-1185">Reference proteome</keyword>
<accession>A0A3N6P4E9</accession>
<gene>
    <name evidence="2" type="ORF">D5R40_14005</name>
</gene>
<evidence type="ECO:0000313" key="3">
    <source>
        <dbReference type="Proteomes" id="UP000269154"/>
    </source>
</evidence>
<dbReference type="EMBL" id="RCBY01000069">
    <property type="protein sequence ID" value="RQH42999.1"/>
    <property type="molecule type" value="Genomic_DNA"/>
</dbReference>
<proteinExistence type="predicted"/>